<comment type="caution">
    <text evidence="7">The sequence shown here is derived from an EMBL/GenBank/DDBJ whole genome shotgun (WGS) entry which is preliminary data.</text>
</comment>
<dbReference type="GO" id="GO:0097176">
    <property type="term" value="P:epoxide metabolic process"/>
    <property type="evidence" value="ECO:0007669"/>
    <property type="project" value="TreeGrafter"/>
</dbReference>
<name>A0AAN6SP22_9PEZI</name>
<protein>
    <submittedName>
        <fullName evidence="7">Alpha/Beta hydrolase protein</fullName>
    </submittedName>
</protein>
<evidence type="ECO:0000256" key="1">
    <source>
        <dbReference type="ARBA" id="ARBA00010088"/>
    </source>
</evidence>
<keyword evidence="3 7" id="KW-0378">Hydrolase</keyword>
<dbReference type="PANTHER" id="PTHR21661">
    <property type="entry name" value="EPOXIDE HYDROLASE 1-RELATED"/>
    <property type="match status" value="1"/>
</dbReference>
<dbReference type="Proteomes" id="UP001303115">
    <property type="component" value="Unassembled WGS sequence"/>
</dbReference>
<dbReference type="PANTHER" id="PTHR21661:SF35">
    <property type="entry name" value="EPOXIDE HYDROLASE"/>
    <property type="match status" value="1"/>
</dbReference>
<dbReference type="InterPro" id="IPR010497">
    <property type="entry name" value="Epoxide_hydro_N"/>
</dbReference>
<feature type="signal peptide" evidence="5">
    <location>
        <begin position="1"/>
        <end position="17"/>
    </location>
</feature>
<feature type="chain" id="PRO_5042874023" evidence="5">
    <location>
        <begin position="18"/>
        <end position="420"/>
    </location>
</feature>
<evidence type="ECO:0000313" key="7">
    <source>
        <dbReference type="EMBL" id="KAK4034784.1"/>
    </source>
</evidence>
<keyword evidence="8" id="KW-1185">Reference proteome</keyword>
<proteinExistence type="inferred from homology"/>
<evidence type="ECO:0000259" key="6">
    <source>
        <dbReference type="Pfam" id="PF06441"/>
    </source>
</evidence>
<dbReference type="InterPro" id="IPR029058">
    <property type="entry name" value="AB_hydrolase_fold"/>
</dbReference>
<dbReference type="InterPro" id="IPR016292">
    <property type="entry name" value="Epoxide_hydrolase"/>
</dbReference>
<dbReference type="PIRSF" id="PIRSF001112">
    <property type="entry name" value="Epoxide_hydrolase"/>
    <property type="match status" value="1"/>
</dbReference>
<dbReference type="EMBL" id="MU854466">
    <property type="protein sequence ID" value="KAK4034784.1"/>
    <property type="molecule type" value="Genomic_DNA"/>
</dbReference>
<sequence>MYLSYPLVFGFVALSSASSIPHAGRDVSHNGLDIQPFTIDLTDRVPHMLDLVKKTQLPATEEPAFPGDQAGISLATLKSLRHDWANSFSWEKEQAILNGYNHFTTTIENLTVHFLHHKSSQPNAIPLILNHGWPGSFLEFLPVIDQLTKKAKTSTGRPVAFDVVVPSLPGYAFSSAPPKNWTAAGTARIFHTLMTQGLGYERYATSSTDLGSVVSYSLYETYNTSVRAAHFTMIPFYPLTAEQVAAQNITLSPAEQAQLDRWMEMVATGNAYYYVQTTKPNTIGLALQDNPVGQLAWIGEKFTAWSDPRAGTGPSVLTHHEMLRGVSLYYLTRSFLSSIYMYAQNPDGFRLDYARRAATDAPMLFSGFAYNPTFWPRQFVERVGNLVLYKSHEFGGHFPGLDNPPALVSDIREIGNVWVQ</sequence>
<feature type="active site" description="Nucleophile" evidence="4">
    <location>
        <position position="209"/>
    </location>
</feature>
<dbReference type="Pfam" id="PF06441">
    <property type="entry name" value="EHN"/>
    <property type="match status" value="1"/>
</dbReference>
<dbReference type="PRINTS" id="PR00412">
    <property type="entry name" value="EPOXHYDRLASE"/>
</dbReference>
<dbReference type="InterPro" id="IPR000639">
    <property type="entry name" value="Epox_hydrolase-like"/>
</dbReference>
<evidence type="ECO:0000313" key="8">
    <source>
        <dbReference type="Proteomes" id="UP001303115"/>
    </source>
</evidence>
<dbReference type="GO" id="GO:0004301">
    <property type="term" value="F:epoxide hydrolase activity"/>
    <property type="evidence" value="ECO:0007669"/>
    <property type="project" value="TreeGrafter"/>
</dbReference>
<dbReference type="SUPFAM" id="SSF53474">
    <property type="entry name" value="alpha/beta-Hydrolases"/>
    <property type="match status" value="1"/>
</dbReference>
<accession>A0AAN6SP22</accession>
<feature type="domain" description="Epoxide hydrolase N-terminal" evidence="6">
    <location>
        <begin position="34"/>
        <end position="140"/>
    </location>
</feature>
<organism evidence="7 8">
    <name type="scientific">Parachaetomium inaequale</name>
    <dbReference type="NCBI Taxonomy" id="2588326"/>
    <lineage>
        <taxon>Eukaryota</taxon>
        <taxon>Fungi</taxon>
        <taxon>Dikarya</taxon>
        <taxon>Ascomycota</taxon>
        <taxon>Pezizomycotina</taxon>
        <taxon>Sordariomycetes</taxon>
        <taxon>Sordariomycetidae</taxon>
        <taxon>Sordariales</taxon>
        <taxon>Chaetomiaceae</taxon>
        <taxon>Parachaetomium</taxon>
    </lineage>
</organism>
<feature type="active site" description="Proton donor" evidence="4">
    <location>
        <position position="342"/>
    </location>
</feature>
<keyword evidence="2" id="KW-0058">Aromatic hydrocarbons catabolism</keyword>
<evidence type="ECO:0000256" key="2">
    <source>
        <dbReference type="ARBA" id="ARBA00022797"/>
    </source>
</evidence>
<evidence type="ECO:0000256" key="5">
    <source>
        <dbReference type="SAM" id="SignalP"/>
    </source>
</evidence>
<evidence type="ECO:0000256" key="3">
    <source>
        <dbReference type="ARBA" id="ARBA00022801"/>
    </source>
</evidence>
<dbReference type="AlphaFoldDB" id="A0AAN6SP22"/>
<keyword evidence="5" id="KW-0732">Signal</keyword>
<evidence type="ECO:0000256" key="4">
    <source>
        <dbReference type="PIRSR" id="PIRSR001112-1"/>
    </source>
</evidence>
<gene>
    <name evidence="7" type="ORF">C8A01DRAFT_38773</name>
</gene>
<reference evidence="8" key="1">
    <citation type="journal article" date="2023" name="Mol. Phylogenet. Evol.">
        <title>Genome-scale phylogeny and comparative genomics of the fungal order Sordariales.</title>
        <authorList>
            <person name="Hensen N."/>
            <person name="Bonometti L."/>
            <person name="Westerberg I."/>
            <person name="Brannstrom I.O."/>
            <person name="Guillou S."/>
            <person name="Cros-Aarteil S."/>
            <person name="Calhoun S."/>
            <person name="Haridas S."/>
            <person name="Kuo A."/>
            <person name="Mondo S."/>
            <person name="Pangilinan J."/>
            <person name="Riley R."/>
            <person name="LaButti K."/>
            <person name="Andreopoulos B."/>
            <person name="Lipzen A."/>
            <person name="Chen C."/>
            <person name="Yan M."/>
            <person name="Daum C."/>
            <person name="Ng V."/>
            <person name="Clum A."/>
            <person name="Steindorff A."/>
            <person name="Ohm R.A."/>
            <person name="Martin F."/>
            <person name="Silar P."/>
            <person name="Natvig D.O."/>
            <person name="Lalanne C."/>
            <person name="Gautier V."/>
            <person name="Ament-Velasquez S.L."/>
            <person name="Kruys A."/>
            <person name="Hutchinson M.I."/>
            <person name="Powell A.J."/>
            <person name="Barry K."/>
            <person name="Miller A.N."/>
            <person name="Grigoriev I.V."/>
            <person name="Debuchy R."/>
            <person name="Gladieux P."/>
            <person name="Hiltunen Thoren M."/>
            <person name="Johannesson H."/>
        </authorList>
    </citation>
    <scope>NUCLEOTIDE SEQUENCE [LARGE SCALE GENOMIC DNA]</scope>
    <source>
        <strain evidence="8">CBS 284.82</strain>
    </source>
</reference>
<feature type="active site" description="Proton acceptor" evidence="4">
    <location>
        <position position="397"/>
    </location>
</feature>
<dbReference type="Gene3D" id="3.40.50.1820">
    <property type="entry name" value="alpha/beta hydrolase"/>
    <property type="match status" value="1"/>
</dbReference>
<comment type="similarity">
    <text evidence="1">Belongs to the peptidase S33 family.</text>
</comment>